<evidence type="ECO:0000313" key="4">
    <source>
        <dbReference type="Proteomes" id="UP000198405"/>
    </source>
</evidence>
<protein>
    <submittedName>
        <fullName evidence="3">RND family efflux transporter, MFP subunit</fullName>
    </submittedName>
</protein>
<dbReference type="RefSeq" id="WP_089323350.1">
    <property type="nucleotide sequence ID" value="NZ_FZOB01000009.1"/>
</dbReference>
<organism evidence="3 4">
    <name type="scientific">Desulfurobacterium atlanticum</name>
    <dbReference type="NCBI Taxonomy" id="240169"/>
    <lineage>
        <taxon>Bacteria</taxon>
        <taxon>Pseudomonadati</taxon>
        <taxon>Aquificota</taxon>
        <taxon>Aquificia</taxon>
        <taxon>Desulfurobacteriales</taxon>
        <taxon>Desulfurobacteriaceae</taxon>
        <taxon>Desulfurobacterium</taxon>
    </lineage>
</organism>
<reference evidence="4" key="1">
    <citation type="submission" date="2017-06" db="EMBL/GenBank/DDBJ databases">
        <authorList>
            <person name="Varghese N."/>
            <person name="Submissions S."/>
        </authorList>
    </citation>
    <scope>NUCLEOTIDE SEQUENCE [LARGE SCALE GENOMIC DNA]</scope>
    <source>
        <strain evidence="4">DSM 15668</strain>
    </source>
</reference>
<dbReference type="Gene3D" id="2.40.50.100">
    <property type="match status" value="1"/>
</dbReference>
<gene>
    <name evidence="3" type="ORF">SAMN06265340_10951</name>
</gene>
<dbReference type="GO" id="GO:1990281">
    <property type="term" value="C:efflux pump complex"/>
    <property type="evidence" value="ECO:0007669"/>
    <property type="project" value="TreeGrafter"/>
</dbReference>
<dbReference type="InterPro" id="IPR058625">
    <property type="entry name" value="MdtA-like_BSH"/>
</dbReference>
<dbReference type="EMBL" id="FZOB01000009">
    <property type="protein sequence ID" value="SNR83860.1"/>
    <property type="molecule type" value="Genomic_DNA"/>
</dbReference>
<proteinExistence type="predicted"/>
<sequence>MKKVITIIVLLVVIFAGVKLVKKRKAEIEKLSVPTIPQITVKTITPQRGKVVSSAIFTGKAEYKDKVFVATKLSGYIQKVYVSEGENINKGQILATIDSKEIISGINQLEKNKEAIKKAIESLELGLKAANVELKFAKDRYTRIKTLYEAGGASKEQLEAAETELNLKKIKVKTAVKNIEAKEKELESVEEVIKGKKSLLQYTTITSPVNGVVGTVFVKNGNLAVPGKPIMTILSGKPKVTFLFPDKNLIKPGMKVEIKEYGRGKITKIYPETKNGLFIAEVKPEKNIPDGALLTLKVLIKEAEGTVIPLNALIETDNGTFVVVKTDKGFEKKRVNVIATDISKAVISPGITSPIAIGSESKLLRLIAGGER</sequence>
<keyword evidence="1" id="KW-0175">Coiled coil</keyword>
<dbReference type="AlphaFoldDB" id="A0A238ZKM8"/>
<dbReference type="SUPFAM" id="SSF111369">
    <property type="entry name" value="HlyD-like secretion proteins"/>
    <property type="match status" value="1"/>
</dbReference>
<dbReference type="PANTHER" id="PTHR30469:SF15">
    <property type="entry name" value="HLYD FAMILY OF SECRETION PROTEINS"/>
    <property type="match status" value="1"/>
</dbReference>
<dbReference type="Pfam" id="PF25917">
    <property type="entry name" value="BSH_RND"/>
    <property type="match status" value="1"/>
</dbReference>
<feature type="coiled-coil region" evidence="1">
    <location>
        <begin position="106"/>
        <end position="199"/>
    </location>
</feature>
<name>A0A238ZKM8_9BACT</name>
<feature type="domain" description="Multidrug resistance protein MdtA-like barrel-sandwich hybrid" evidence="2">
    <location>
        <begin position="66"/>
        <end position="232"/>
    </location>
</feature>
<evidence type="ECO:0000313" key="3">
    <source>
        <dbReference type="EMBL" id="SNR83860.1"/>
    </source>
</evidence>
<dbReference type="OrthoDB" id="9772050at2"/>
<dbReference type="PANTHER" id="PTHR30469">
    <property type="entry name" value="MULTIDRUG RESISTANCE PROTEIN MDTA"/>
    <property type="match status" value="1"/>
</dbReference>
<keyword evidence="4" id="KW-1185">Reference proteome</keyword>
<dbReference type="GO" id="GO:0015562">
    <property type="term" value="F:efflux transmembrane transporter activity"/>
    <property type="evidence" value="ECO:0007669"/>
    <property type="project" value="TreeGrafter"/>
</dbReference>
<accession>A0A238ZKM8</accession>
<evidence type="ECO:0000259" key="2">
    <source>
        <dbReference type="Pfam" id="PF25917"/>
    </source>
</evidence>
<dbReference type="Proteomes" id="UP000198405">
    <property type="component" value="Unassembled WGS sequence"/>
</dbReference>
<dbReference type="Gene3D" id="1.10.287.470">
    <property type="entry name" value="Helix hairpin bin"/>
    <property type="match status" value="1"/>
</dbReference>
<evidence type="ECO:0000256" key="1">
    <source>
        <dbReference type="SAM" id="Coils"/>
    </source>
</evidence>